<dbReference type="PANTHER" id="PTHR10098">
    <property type="entry name" value="RAPSYN-RELATED"/>
    <property type="match status" value="1"/>
</dbReference>
<feature type="domain" description="CHAT" evidence="3">
    <location>
        <begin position="577"/>
        <end position="857"/>
    </location>
</feature>
<dbReference type="InterPro" id="IPR024983">
    <property type="entry name" value="CHAT_dom"/>
</dbReference>
<keyword evidence="1" id="KW-0812">Transmembrane</keyword>
<gene>
    <name evidence="4" type="ORF">BSZ36_15430</name>
</gene>
<dbReference type="InterPro" id="IPR011990">
    <property type="entry name" value="TPR-like_helical_dom_sf"/>
</dbReference>
<keyword evidence="1" id="KW-1133">Transmembrane helix</keyword>
<name>A0A259U2P6_9BACT</name>
<reference evidence="4 5" key="1">
    <citation type="submission" date="2016-11" db="EMBL/GenBank/DDBJ databases">
        <title>Study of marine rhodopsin-containing bacteria.</title>
        <authorList>
            <person name="Yoshizawa S."/>
            <person name="Kumagai Y."/>
            <person name="Kogure K."/>
        </authorList>
    </citation>
    <scope>NUCLEOTIDE SEQUENCE [LARGE SCALE GENOMIC DNA]</scope>
    <source>
        <strain evidence="4 5">SG-29</strain>
    </source>
</reference>
<sequence length="897" mass="96724">MRMPRPSALATFTALLVLTASAMHGHSRPLAAQVSSGQTNACVREADRLDRVLSESLASEEADLERVLADVQRTRQRFPELVAPCTASLAANEIVVLQILDRVREANSLSEIVRERYYGVMTPNERADFHLNWGYALTLLGQTQASTLEYVKAAALSDELDPSIASTVLLYAALTFNEVGDPSRAAAYLREADSTARANLETEGVQAALGEIELEHAILYQQEAQSSDAPASLHQKAIAAAQRALSLLTDDDFQSPEQAMSHLVIARSEMKLERYEQAEAAMQTARPLVEFAKSFTPYVEVERWMMEGELANARGLGRESREAYARAISAAREARLPTTAVQSLLALAEVVEQQGDNAQAEAHYREAIELGEAIRQRLGLQDWSLSASDKITAPSERLAALLARQGRAEEAFQVLDGSRARRLLDLRAQTAARESLPESARAELDGLLNDLDDVRLSIPGASGAERSALDADATRIQTEIAALSGFTVQSPAALDIGALRDTLEARQQTMVSYLVGRSESWAFVVRPDTLMAVLLPRASEAEIRARIEGIGVMWQDSGARGASGSGPMTVDPAFALPALEALYTQLVEPVAPLIGDASGLLVVPGTQLSTLPFGMLVKPSSEASTADYASADYLIRHMPVGTELAATLLTVPTGARRDGSNLIFGRSTFETRADLPFVRAEAKRVRRALSSPVLRLDADATESDLVSQLGTADIVHIASHADADPDFPLYSQISLTDDPNDPDDGTLHLYELQDEPLAARLVVLSGCSTARGRALRGEGMMGLQYAVRAAGAASALATLWPVDDRATVDIMGGFYDHLASGLSKDRALQQAQLDYLNANHGMDASPFYWAPAVLTGDPAPMPVAPNPWRGIWGALLGAAVLSAAVAWWLTHRRRVRV</sequence>
<dbReference type="SUPFAM" id="SSF48452">
    <property type="entry name" value="TPR-like"/>
    <property type="match status" value="2"/>
</dbReference>
<evidence type="ECO:0000313" key="5">
    <source>
        <dbReference type="Proteomes" id="UP000216446"/>
    </source>
</evidence>
<keyword evidence="1" id="KW-0472">Membrane</keyword>
<dbReference type="AlphaFoldDB" id="A0A259U2P6"/>
<comment type="caution">
    <text evidence="4">The sequence shown here is derived from an EMBL/GenBank/DDBJ whole genome shotgun (WGS) entry which is preliminary data.</text>
</comment>
<evidence type="ECO:0000259" key="3">
    <source>
        <dbReference type="Pfam" id="PF12770"/>
    </source>
</evidence>
<dbReference type="Gene3D" id="1.25.40.10">
    <property type="entry name" value="Tetratricopeptide repeat domain"/>
    <property type="match status" value="2"/>
</dbReference>
<feature type="signal peptide" evidence="2">
    <location>
        <begin position="1"/>
        <end position="22"/>
    </location>
</feature>
<protein>
    <recommendedName>
        <fullName evidence="3">CHAT domain-containing protein</fullName>
    </recommendedName>
</protein>
<dbReference type="Proteomes" id="UP000216446">
    <property type="component" value="Unassembled WGS sequence"/>
</dbReference>
<dbReference type="EMBL" id="MQWB01000001">
    <property type="protein sequence ID" value="OZC04251.1"/>
    <property type="molecule type" value="Genomic_DNA"/>
</dbReference>
<evidence type="ECO:0000256" key="2">
    <source>
        <dbReference type="SAM" id="SignalP"/>
    </source>
</evidence>
<dbReference type="Pfam" id="PF12770">
    <property type="entry name" value="CHAT"/>
    <property type="match status" value="1"/>
</dbReference>
<organism evidence="4 5">
    <name type="scientific">Rubricoccus marinus</name>
    <dbReference type="NCBI Taxonomy" id="716817"/>
    <lineage>
        <taxon>Bacteria</taxon>
        <taxon>Pseudomonadati</taxon>
        <taxon>Rhodothermota</taxon>
        <taxon>Rhodothermia</taxon>
        <taxon>Rhodothermales</taxon>
        <taxon>Rubricoccaceae</taxon>
        <taxon>Rubricoccus</taxon>
    </lineage>
</organism>
<evidence type="ECO:0000313" key="4">
    <source>
        <dbReference type="EMBL" id="OZC04251.1"/>
    </source>
</evidence>
<proteinExistence type="predicted"/>
<feature type="transmembrane region" description="Helical" evidence="1">
    <location>
        <begin position="870"/>
        <end position="889"/>
    </location>
</feature>
<accession>A0A259U2P6</accession>
<dbReference type="PANTHER" id="PTHR10098:SF108">
    <property type="entry name" value="TETRATRICOPEPTIDE REPEAT PROTEIN 28"/>
    <property type="match status" value="1"/>
</dbReference>
<dbReference type="InParanoid" id="A0A259U2P6"/>
<feature type="chain" id="PRO_5012808116" description="CHAT domain-containing protein" evidence="2">
    <location>
        <begin position="23"/>
        <end position="897"/>
    </location>
</feature>
<keyword evidence="5" id="KW-1185">Reference proteome</keyword>
<keyword evidence="2" id="KW-0732">Signal</keyword>
<evidence type="ECO:0000256" key="1">
    <source>
        <dbReference type="SAM" id="Phobius"/>
    </source>
</evidence>